<protein>
    <recommendedName>
        <fullName evidence="3">N-acetyltransferase domain-containing protein</fullName>
    </recommendedName>
</protein>
<dbReference type="RefSeq" id="WP_111575302.1">
    <property type="nucleotide sequence ID" value="NZ_JBHEEY010000004.1"/>
</dbReference>
<comment type="caution">
    <text evidence="1">The sequence shown here is derived from an EMBL/GenBank/DDBJ whole genome shotgun (WGS) entry which is preliminary data.</text>
</comment>
<gene>
    <name evidence="1" type="ORF">C7374_105202</name>
</gene>
<evidence type="ECO:0000313" key="2">
    <source>
        <dbReference type="Proteomes" id="UP000249453"/>
    </source>
</evidence>
<sequence length="141" mass="15881">MKIRLTTGMSADEMSPLWPDIIACLEKYVARFPDETVANILTQCATGRRQLWIIQDDTGRVVLTPITEITVDDATGAKTLVLAEVGGSRLREAMKCLQDIEHWAKREHGAVKARLIGRDGWLRLLPRYGYQPEARIYSKGL</sequence>
<evidence type="ECO:0000313" key="1">
    <source>
        <dbReference type="EMBL" id="RAK29151.1"/>
    </source>
</evidence>
<keyword evidence="2" id="KW-1185">Reference proteome</keyword>
<dbReference type="OrthoDB" id="8000443at2"/>
<name>A0A364JVN1_9HYPH</name>
<accession>A0A364JVN1</accession>
<dbReference type="AlphaFoldDB" id="A0A364JVN1"/>
<dbReference type="EMBL" id="QLMK01000005">
    <property type="protein sequence ID" value="RAK29151.1"/>
    <property type="molecule type" value="Genomic_DNA"/>
</dbReference>
<dbReference type="Proteomes" id="UP000249453">
    <property type="component" value="Unassembled WGS sequence"/>
</dbReference>
<organism evidence="1 2">
    <name type="scientific">Falsochrobactrum ovis</name>
    <dbReference type="NCBI Taxonomy" id="1293442"/>
    <lineage>
        <taxon>Bacteria</taxon>
        <taxon>Pseudomonadati</taxon>
        <taxon>Pseudomonadota</taxon>
        <taxon>Alphaproteobacteria</taxon>
        <taxon>Hyphomicrobiales</taxon>
        <taxon>Brucellaceae</taxon>
        <taxon>Falsochrobactrum</taxon>
    </lineage>
</organism>
<proteinExistence type="predicted"/>
<evidence type="ECO:0008006" key="3">
    <source>
        <dbReference type="Google" id="ProtNLM"/>
    </source>
</evidence>
<reference evidence="1 2" key="1">
    <citation type="submission" date="2018-06" db="EMBL/GenBank/DDBJ databases">
        <title>Genomic Encyclopedia of Type Strains, Phase IV (KMG-IV): sequencing the most valuable type-strain genomes for metagenomic binning, comparative biology and taxonomic classification.</title>
        <authorList>
            <person name="Goeker M."/>
        </authorList>
    </citation>
    <scope>NUCLEOTIDE SEQUENCE [LARGE SCALE GENOMIC DNA]</scope>
    <source>
        <strain evidence="1 2">DSM 26720</strain>
    </source>
</reference>